<dbReference type="AlphaFoldDB" id="A0A7M3SVT7"/>
<evidence type="ECO:0000313" key="7">
    <source>
        <dbReference type="EMBL" id="MUN55902.1"/>
    </source>
</evidence>
<feature type="transmembrane region" description="Helical" evidence="5">
    <location>
        <begin position="350"/>
        <end position="370"/>
    </location>
</feature>
<evidence type="ECO:0000259" key="6">
    <source>
        <dbReference type="PROSITE" id="PS50850"/>
    </source>
</evidence>
<comment type="caution">
    <text evidence="7">The sequence shown here is derived from an EMBL/GenBank/DDBJ whole genome shotgun (WGS) entry which is preliminary data.</text>
</comment>
<feature type="transmembrane region" description="Helical" evidence="5">
    <location>
        <begin position="230"/>
        <end position="252"/>
    </location>
</feature>
<keyword evidence="8" id="KW-1185">Reference proteome</keyword>
<feature type="transmembrane region" description="Helical" evidence="5">
    <location>
        <begin position="63"/>
        <end position="81"/>
    </location>
</feature>
<accession>A0A7M3SVT7</accession>
<evidence type="ECO:0000256" key="2">
    <source>
        <dbReference type="ARBA" id="ARBA00022692"/>
    </source>
</evidence>
<protein>
    <submittedName>
        <fullName evidence="7">MFS transporter</fullName>
    </submittedName>
</protein>
<feature type="transmembrane region" description="Helical" evidence="5">
    <location>
        <begin position="264"/>
        <end position="280"/>
    </location>
</feature>
<dbReference type="GO" id="GO:0022857">
    <property type="term" value="F:transmembrane transporter activity"/>
    <property type="evidence" value="ECO:0007669"/>
    <property type="project" value="InterPro"/>
</dbReference>
<feature type="transmembrane region" description="Helical" evidence="5">
    <location>
        <begin position="150"/>
        <end position="170"/>
    </location>
</feature>
<keyword evidence="4 5" id="KW-0472">Membrane</keyword>
<feature type="transmembrane region" description="Helical" evidence="5">
    <location>
        <begin position="203"/>
        <end position="224"/>
    </location>
</feature>
<dbReference type="InterPro" id="IPR011701">
    <property type="entry name" value="MFS"/>
</dbReference>
<dbReference type="Pfam" id="PF07690">
    <property type="entry name" value="MFS_1"/>
    <property type="match status" value="1"/>
</dbReference>
<evidence type="ECO:0000256" key="5">
    <source>
        <dbReference type="SAM" id="Phobius"/>
    </source>
</evidence>
<dbReference type="PANTHER" id="PTHR42910:SF1">
    <property type="entry name" value="MAJOR FACILITATOR SUPERFAMILY (MFS) PROFILE DOMAIN-CONTAINING PROTEIN"/>
    <property type="match status" value="1"/>
</dbReference>
<dbReference type="CDD" id="cd17324">
    <property type="entry name" value="MFS_NepI_like"/>
    <property type="match status" value="1"/>
</dbReference>
<dbReference type="EMBL" id="WOGT01000010">
    <property type="protein sequence ID" value="MUN55902.1"/>
    <property type="molecule type" value="Genomic_DNA"/>
</dbReference>
<evidence type="ECO:0000256" key="3">
    <source>
        <dbReference type="ARBA" id="ARBA00022989"/>
    </source>
</evidence>
<feature type="transmembrane region" description="Helical" evidence="5">
    <location>
        <begin position="324"/>
        <end position="344"/>
    </location>
</feature>
<dbReference type="OrthoDB" id="9815356at2"/>
<keyword evidence="2 5" id="KW-0812">Transmembrane</keyword>
<feature type="transmembrane region" description="Helical" evidence="5">
    <location>
        <begin position="120"/>
        <end position="138"/>
    </location>
</feature>
<proteinExistence type="predicted"/>
<evidence type="ECO:0000313" key="8">
    <source>
        <dbReference type="Proteomes" id="UP000462152"/>
    </source>
</evidence>
<comment type="subcellular location">
    <subcellularLocation>
        <location evidence="1">Cell membrane</location>
        <topology evidence="1">Multi-pass membrane protein</topology>
    </subcellularLocation>
</comment>
<dbReference type="InterPro" id="IPR020846">
    <property type="entry name" value="MFS_dom"/>
</dbReference>
<feature type="transmembrane region" description="Helical" evidence="5">
    <location>
        <begin position="33"/>
        <end position="51"/>
    </location>
</feature>
<dbReference type="InterPro" id="IPR036259">
    <property type="entry name" value="MFS_trans_sf"/>
</dbReference>
<dbReference type="GO" id="GO:0005886">
    <property type="term" value="C:plasma membrane"/>
    <property type="evidence" value="ECO:0007669"/>
    <property type="project" value="UniProtKB-SubCell"/>
</dbReference>
<keyword evidence="3 5" id="KW-1133">Transmembrane helix</keyword>
<feature type="domain" description="Major facilitator superfamily (MFS) profile" evidence="6">
    <location>
        <begin position="1"/>
        <end position="379"/>
    </location>
</feature>
<dbReference type="Gene3D" id="1.20.1250.20">
    <property type="entry name" value="MFS general substrate transporter like domains"/>
    <property type="match status" value="1"/>
</dbReference>
<dbReference type="Proteomes" id="UP000462152">
    <property type="component" value="Unassembled WGS sequence"/>
</dbReference>
<dbReference type="PROSITE" id="PS50850">
    <property type="entry name" value="MFS"/>
    <property type="match status" value="1"/>
</dbReference>
<name>A0A7M3SVT7_9MICC</name>
<evidence type="ECO:0000256" key="4">
    <source>
        <dbReference type="ARBA" id="ARBA00023136"/>
    </source>
</evidence>
<reference evidence="7 8" key="1">
    <citation type="submission" date="2019-12" db="EMBL/GenBank/DDBJ databases">
        <authorList>
            <person name="Li J."/>
            <person name="Shi Y."/>
            <person name="Xu G."/>
            <person name="Xiao D."/>
            <person name="Ran X."/>
        </authorList>
    </citation>
    <scope>NUCLEOTIDE SEQUENCE [LARGE SCALE GENOMIC DNA]</scope>
    <source>
        <strain evidence="7 8">JCM 15915</strain>
    </source>
</reference>
<feature type="transmembrane region" description="Helical" evidence="5">
    <location>
        <begin position="87"/>
        <end position="108"/>
    </location>
</feature>
<organism evidence="7 8">
    <name type="scientific">Rothia koreensis</name>
    <dbReference type="NCBI Taxonomy" id="592378"/>
    <lineage>
        <taxon>Bacteria</taxon>
        <taxon>Bacillati</taxon>
        <taxon>Actinomycetota</taxon>
        <taxon>Actinomycetes</taxon>
        <taxon>Micrococcales</taxon>
        <taxon>Micrococcaceae</taxon>
        <taxon>Rothia</taxon>
    </lineage>
</organism>
<sequence length="387" mass="39923">MCLATGLCAGGNYFNQPLLDEISEALGVSSSTAATSVTVAQVAYAVGLVFLAPLGDLFERRKLTVGLIGLTAAGQAIAGFAPGFGVFLIGVAVAGLFSVSAQVLVPYASILAAPGKGGRAVGTVMSGLLAGVLIARAVAGILSDIGGWTLIYHVAAVLMILVGIGLWRVLPPSYPEDPPSYPGLFLSMGRLILHHPRLRTRSLISGISFASMSAIFATTTLLLADEPFGLSPTAIGLVGLTGLAGALMASVAGGMVDRGHGRRGTMLGLVALALGWGAFVLGGHSVLWFCVGMVLTDVGVQLVHIISMNTVYTLDPQARARLNSVYMTMYFVGAAVGSAVGVWAWNAGHWVGVCVAGGVMTALCVLIWVYDVVLEKRQLAQDARLAR</sequence>
<dbReference type="SUPFAM" id="SSF103473">
    <property type="entry name" value="MFS general substrate transporter"/>
    <property type="match status" value="1"/>
</dbReference>
<evidence type="ECO:0000256" key="1">
    <source>
        <dbReference type="ARBA" id="ARBA00004651"/>
    </source>
</evidence>
<dbReference type="PANTHER" id="PTHR42910">
    <property type="entry name" value="TRANSPORTER SCO4007-RELATED"/>
    <property type="match status" value="1"/>
</dbReference>
<feature type="transmembrane region" description="Helical" evidence="5">
    <location>
        <begin position="286"/>
        <end position="312"/>
    </location>
</feature>
<gene>
    <name evidence="7" type="ORF">GMA10_11905</name>
</gene>